<dbReference type="EMBL" id="JAIKTU010000005">
    <property type="protein sequence ID" value="MBY0755410.1"/>
    <property type="molecule type" value="Genomic_DNA"/>
</dbReference>
<proteinExistence type="inferred from homology"/>
<dbReference type="InterPro" id="IPR023753">
    <property type="entry name" value="FAD/NAD-binding_dom"/>
</dbReference>
<dbReference type="Gene3D" id="3.50.50.60">
    <property type="entry name" value="FAD/NAD(P)-binding domain"/>
    <property type="match status" value="2"/>
</dbReference>
<evidence type="ECO:0000256" key="1">
    <source>
        <dbReference type="ARBA" id="ARBA00001974"/>
    </source>
</evidence>
<feature type="domain" description="Pyridine nucleotide-disulphide oxidoreductase dimerisation" evidence="5">
    <location>
        <begin position="344"/>
        <end position="451"/>
    </location>
</feature>
<dbReference type="PRINTS" id="PR00368">
    <property type="entry name" value="FADPNR"/>
</dbReference>
<dbReference type="PANTHER" id="PTHR43014:SF4">
    <property type="entry name" value="PYRIDINE NUCLEOTIDE-DISULFIDE OXIDOREDUCTASE RCLA-RELATED"/>
    <property type="match status" value="1"/>
</dbReference>
<gene>
    <name evidence="7" type="ORF">K5V21_08060</name>
</gene>
<comment type="caution">
    <text evidence="7">The sequence shown here is derived from an EMBL/GenBank/DDBJ whole genome shotgun (WGS) entry which is preliminary data.</text>
</comment>
<dbReference type="PIRSF" id="PIRSF000350">
    <property type="entry name" value="Mercury_reductase_MerA"/>
    <property type="match status" value="1"/>
</dbReference>
<evidence type="ECO:0000313" key="7">
    <source>
        <dbReference type="EMBL" id="MBY0755410.1"/>
    </source>
</evidence>
<protein>
    <submittedName>
        <fullName evidence="7">FAD-dependent oxidoreductase</fullName>
    </submittedName>
</protein>
<dbReference type="SUPFAM" id="SSF55424">
    <property type="entry name" value="FAD/NAD-linked reductases, dimerisation (C-terminal) domain"/>
    <property type="match status" value="1"/>
</dbReference>
<feature type="domain" description="FAD/NAD(P)-binding" evidence="6">
    <location>
        <begin position="6"/>
        <end position="317"/>
    </location>
</feature>
<dbReference type="Gene3D" id="3.30.390.30">
    <property type="match status" value="1"/>
</dbReference>
<keyword evidence="4" id="KW-0274">FAD</keyword>
<evidence type="ECO:0000259" key="6">
    <source>
        <dbReference type="Pfam" id="PF07992"/>
    </source>
</evidence>
<evidence type="ECO:0000259" key="5">
    <source>
        <dbReference type="Pfam" id="PF02852"/>
    </source>
</evidence>
<dbReference type="InterPro" id="IPR004099">
    <property type="entry name" value="Pyr_nucl-diS_OxRdtase_dimer"/>
</dbReference>
<dbReference type="Proteomes" id="UP001299068">
    <property type="component" value="Unassembled WGS sequence"/>
</dbReference>
<comment type="cofactor">
    <cofactor evidence="1">
        <name>FAD</name>
        <dbReference type="ChEBI" id="CHEBI:57692"/>
    </cofactor>
</comment>
<sequence length="459" mass="51222">MEERFDGIVIGFGKGGKTLAANMANRGLKVALIEKSPKMYGGTCINLACIPTKSLENSSNEIKRQGFESYEDKNKAYREAIDKKEVLITALRKANFNKANSNENITVFTGVASFEDNRTVKVVMEDTKEVKVLKGDKIFINTGTLPFIPNIEGVNSAKNIFTSETLMNLRELPKELIIIGAGFIGQEFASIYSGFGSKVTLLNNLPQILMNEDKDDVEEILKLYEKKGIDLINEVNTKKVYNKGERVVVETEDGRTFEGDALLLSTGRKSNIEGLNLEKAGVETNERGFIKVSDTLKTTADDIWALGDINGGLQFTYISLDDFRIVFDNLFGEKKRKISDRRNIATSTFIDPTFSRVGLTVEKAKEEGYDVMIAKMPVNTIPRAKQIGETDGFLKVVINKDNDKILGASFLCVDSSELINIIKMAMDNNISYKYLRDNIYTHPTIIEGFNELFTGAYMK</sequence>
<dbReference type="Pfam" id="PF02852">
    <property type="entry name" value="Pyr_redox_dim"/>
    <property type="match status" value="1"/>
</dbReference>
<dbReference type="RefSeq" id="WP_221860667.1">
    <property type="nucleotide sequence ID" value="NZ_JAIKTU010000005.1"/>
</dbReference>
<dbReference type="PRINTS" id="PR00411">
    <property type="entry name" value="PNDRDTASEI"/>
</dbReference>
<dbReference type="InterPro" id="IPR016156">
    <property type="entry name" value="FAD/NAD-linked_Rdtase_dimer_sf"/>
</dbReference>
<dbReference type="SUPFAM" id="SSF51905">
    <property type="entry name" value="FAD/NAD(P)-binding domain"/>
    <property type="match status" value="1"/>
</dbReference>
<reference evidence="7 8" key="1">
    <citation type="journal article" date="2021" name="Cell Host Microbe">
        <title>in vivo commensal control of Clostridioides difficile virulence.</title>
        <authorList>
            <person name="Girinathan B.P."/>
            <person name="Dibenedetto N."/>
            <person name="Worley J.N."/>
            <person name="Peltier J."/>
            <person name="Arrieta-Ortiz M.L."/>
            <person name="Rupa Christinal Immanuel S."/>
            <person name="Lavin R."/>
            <person name="Delaney M.L."/>
            <person name="Cummins C."/>
            <person name="Hoffmann M."/>
            <person name="Luo Y."/>
            <person name="Gonzalez-Escalona N."/>
            <person name="Allard M."/>
            <person name="Onderdonk A.B."/>
            <person name="Gerber G.K."/>
            <person name="Sonenshein A.L."/>
            <person name="Baliga N."/>
            <person name="Dupuy B."/>
            <person name="Bry L."/>
        </authorList>
    </citation>
    <scope>NUCLEOTIDE SEQUENCE [LARGE SCALE GENOMIC DNA]</scope>
    <source>
        <strain evidence="7 8">DSM 599</strain>
    </source>
</reference>
<accession>A0ABS7KX75</accession>
<evidence type="ECO:0000256" key="4">
    <source>
        <dbReference type="ARBA" id="ARBA00022827"/>
    </source>
</evidence>
<dbReference type="PANTHER" id="PTHR43014">
    <property type="entry name" value="MERCURIC REDUCTASE"/>
    <property type="match status" value="1"/>
</dbReference>
<dbReference type="InterPro" id="IPR001100">
    <property type="entry name" value="Pyr_nuc-diS_OxRdtase"/>
</dbReference>
<dbReference type="InterPro" id="IPR036188">
    <property type="entry name" value="FAD/NAD-bd_sf"/>
</dbReference>
<comment type="similarity">
    <text evidence="2">Belongs to the class-I pyridine nucleotide-disulfide oxidoreductase family.</text>
</comment>
<name>A0ABS7KX75_CLOSR</name>
<evidence type="ECO:0000256" key="3">
    <source>
        <dbReference type="ARBA" id="ARBA00022630"/>
    </source>
</evidence>
<evidence type="ECO:0000256" key="2">
    <source>
        <dbReference type="ARBA" id="ARBA00007532"/>
    </source>
</evidence>
<dbReference type="Pfam" id="PF07992">
    <property type="entry name" value="Pyr_redox_2"/>
    <property type="match status" value="1"/>
</dbReference>
<evidence type="ECO:0000313" key="8">
    <source>
        <dbReference type="Proteomes" id="UP001299068"/>
    </source>
</evidence>
<keyword evidence="3" id="KW-0285">Flavoprotein</keyword>
<organism evidence="7 8">
    <name type="scientific">Clostridium sardiniense</name>
    <name type="common">Clostridium absonum</name>
    <dbReference type="NCBI Taxonomy" id="29369"/>
    <lineage>
        <taxon>Bacteria</taxon>
        <taxon>Bacillati</taxon>
        <taxon>Bacillota</taxon>
        <taxon>Clostridia</taxon>
        <taxon>Eubacteriales</taxon>
        <taxon>Clostridiaceae</taxon>
        <taxon>Clostridium</taxon>
    </lineage>
</organism>
<keyword evidence="8" id="KW-1185">Reference proteome</keyword>